<protein>
    <submittedName>
        <fullName evidence="2">Uncharacterized protein</fullName>
    </submittedName>
</protein>
<feature type="region of interest" description="Disordered" evidence="1">
    <location>
        <begin position="830"/>
        <end position="864"/>
    </location>
</feature>
<feature type="compositionally biased region" description="Polar residues" evidence="1">
    <location>
        <begin position="15"/>
        <end position="34"/>
    </location>
</feature>
<feature type="compositionally biased region" description="Polar residues" evidence="1">
    <location>
        <begin position="161"/>
        <end position="179"/>
    </location>
</feature>
<dbReference type="AlphaFoldDB" id="A0AAD9KLS3"/>
<reference evidence="2" key="1">
    <citation type="journal article" date="2023" name="Mol. Biol. Evol.">
        <title>Third-Generation Sequencing Reveals the Adaptive Role of the Epigenome in Three Deep-Sea Polychaetes.</title>
        <authorList>
            <person name="Perez M."/>
            <person name="Aroh O."/>
            <person name="Sun Y."/>
            <person name="Lan Y."/>
            <person name="Juniper S.K."/>
            <person name="Young C.R."/>
            <person name="Angers B."/>
            <person name="Qian P.Y."/>
        </authorList>
    </citation>
    <scope>NUCLEOTIDE SEQUENCE</scope>
    <source>
        <strain evidence="2">R07B-5</strain>
    </source>
</reference>
<accession>A0AAD9KLS3</accession>
<proteinExistence type="predicted"/>
<feature type="compositionally biased region" description="Basic and acidic residues" evidence="1">
    <location>
        <begin position="68"/>
        <end position="77"/>
    </location>
</feature>
<comment type="caution">
    <text evidence="2">The sequence shown here is derived from an EMBL/GenBank/DDBJ whole genome shotgun (WGS) entry which is preliminary data.</text>
</comment>
<feature type="compositionally biased region" description="Basic and acidic residues" evidence="1">
    <location>
        <begin position="119"/>
        <end position="128"/>
    </location>
</feature>
<sequence length="1036" mass="112772">MSQVVVTGGILEEQPSLQSIDDSSTECSGTNTSTHDSDTPRNHSNNSLTLEADSEDSASESETVSPVWRRESFKKATEPFNRIDSQMKTRCRRNATVQRPEQLMRGLEESCDLSQTQRSGKEDSEHSNGVDSDMLSSREGVDISNSPTTNGSEGGCDMNQHKTSPSSSPLRTETSSHVLATSCSSPVLLSRSSRQGSDPWVPMTEPVYCRQHRAERACSPCRSSVSPSRDFGSGLLFRANSCSSLSDCIEDAALYGQCSCSAVTSVLGSPRVSRQDMEVSPQHSANVERQETSMHMDHGGCVRPKTDTSPESDKELCGFCAENPKTALKGAPPVRCSCSERKSVAMGVPSPGSSTQGEGYIPKYVSPNMKRFSTCRSSSFSDTTHHAVKPPLGNLRSRLTRRQPAAHSHMQRARSASAIDRISQRSPPRETKEKGRRRQSKLVQQLKRTYSDRERRRNRFGGSAVIVPATDRKHADTSKELMCLLKGTTQGSPAIGARYATARPCSLTNHTLPRRMQPSLTCLTDKSDGDTEAGVAHTSQPTPEVTVVATRAMNDVKDGRRLAYDSGCVDTDILCTSQKDIRGDTPEVIIDDFSDETFKQLEIGSRKTLDSVDTISNTPSSDSYYERRFAEELEMDAASHHSDEGVFRDSAVYSDDGILICAGDIPLTDTIDVPVTDGSDIPITDNSADNDNSSTSVDDVRVTTIDSADNVSDVGTEHDTSAGLNVSDNTANVSDIAQSKPPVISDAVKSIHEKYNSVSTSQVKARQKLITKAPAFQEIVRNLEAGNNTEQPESPSPDIDACVSPLKTSTPNVARELVHCASLARMRQDSASISDKHFTEEWPPRQRVKGQDSDTSLTPVDTAPVPLESIPKAPLSPMSPTQFPWSPTPLAKKKVGWPWSPTAITKVTSPGADRAKVMRSPSPRSKDRTQMLESPVFKESEPAKDPELAKGPHSAKEPCPVTEEQLTVQCKTTLTVNVHKMSSSPEEDATFGHLHAEWPPSDSPDSDEQPKTPMSPARRGWVKFMVKQLQGDEVAS</sequence>
<evidence type="ECO:0000313" key="2">
    <source>
        <dbReference type="EMBL" id="KAK2173631.1"/>
    </source>
</evidence>
<gene>
    <name evidence="2" type="ORF">NP493_861g00057</name>
</gene>
<feature type="region of interest" description="Disordered" evidence="1">
    <location>
        <begin position="1"/>
        <end position="179"/>
    </location>
</feature>
<feature type="region of interest" description="Disordered" evidence="1">
    <location>
        <begin position="376"/>
        <end position="457"/>
    </location>
</feature>
<feature type="region of interest" description="Disordered" evidence="1">
    <location>
        <begin position="981"/>
        <end position="1020"/>
    </location>
</feature>
<dbReference type="Proteomes" id="UP001209878">
    <property type="component" value="Unassembled WGS sequence"/>
</dbReference>
<feature type="region of interest" description="Disordered" evidence="1">
    <location>
        <begin position="273"/>
        <end position="307"/>
    </location>
</feature>
<evidence type="ECO:0000256" key="1">
    <source>
        <dbReference type="SAM" id="MobiDB-lite"/>
    </source>
</evidence>
<name>A0AAD9KLS3_RIDPI</name>
<feature type="compositionally biased region" description="Basic and acidic residues" evidence="1">
    <location>
        <begin position="834"/>
        <end position="852"/>
    </location>
</feature>
<feature type="compositionally biased region" description="Basic and acidic residues" evidence="1">
    <location>
        <begin position="286"/>
        <end position="307"/>
    </location>
</feature>
<feature type="region of interest" description="Disordered" evidence="1">
    <location>
        <begin position="902"/>
        <end position="964"/>
    </location>
</feature>
<evidence type="ECO:0000313" key="3">
    <source>
        <dbReference type="Proteomes" id="UP001209878"/>
    </source>
</evidence>
<organism evidence="2 3">
    <name type="scientific">Ridgeia piscesae</name>
    <name type="common">Tubeworm</name>
    <dbReference type="NCBI Taxonomy" id="27915"/>
    <lineage>
        <taxon>Eukaryota</taxon>
        <taxon>Metazoa</taxon>
        <taxon>Spiralia</taxon>
        <taxon>Lophotrochozoa</taxon>
        <taxon>Annelida</taxon>
        <taxon>Polychaeta</taxon>
        <taxon>Sedentaria</taxon>
        <taxon>Canalipalpata</taxon>
        <taxon>Sabellida</taxon>
        <taxon>Siboglinidae</taxon>
        <taxon>Ridgeia</taxon>
    </lineage>
</organism>
<keyword evidence="3" id="KW-1185">Reference proteome</keyword>
<dbReference type="EMBL" id="JAODUO010000861">
    <property type="protein sequence ID" value="KAK2173631.1"/>
    <property type="molecule type" value="Genomic_DNA"/>
</dbReference>
<feature type="compositionally biased region" description="Basic and acidic residues" evidence="1">
    <location>
        <begin position="924"/>
        <end position="956"/>
    </location>
</feature>